<comment type="similarity">
    <text evidence="2 8">Belongs to the peptidase M16 family.</text>
</comment>
<evidence type="ECO:0000259" key="12">
    <source>
        <dbReference type="Pfam" id="PF05193"/>
    </source>
</evidence>
<comment type="cofactor">
    <cofactor evidence="1">
        <name>Zn(2+)</name>
        <dbReference type="ChEBI" id="CHEBI:29105"/>
    </cofactor>
</comment>
<keyword evidence="10" id="KW-0812">Transmembrane</keyword>
<evidence type="ECO:0000256" key="7">
    <source>
        <dbReference type="ARBA" id="ARBA00023049"/>
    </source>
</evidence>
<dbReference type="AlphaFoldDB" id="A0A2Z3HRL8"/>
<keyword evidence="10" id="KW-1133">Transmembrane helix</keyword>
<dbReference type="Proteomes" id="UP000247763">
    <property type="component" value="Chromosome"/>
</dbReference>
<dbReference type="Pfam" id="PF00675">
    <property type="entry name" value="Peptidase_M16"/>
    <property type="match status" value="1"/>
</dbReference>
<sequence length="1113" mass="118928">MNQSEPQVPQRAAGEEEQEEACGSPKARPEESGEGRCEGQGEGGVHRKVPPAAMQPDSREQGQGPGERPRFRGIDEGLHQIRRGEHRLEDIGGDEQARQPQGGRRRGDGRLTSVRRRRFVCPGLAHGCLPGRRNRLVRAIIFGPPCPPDKPGGPLMSTHRIPKTLLGLVGALFAGLVLIGGPPVLARQAPAAPVVWPQSASDVAADPTFRFGVLPNGMRYAIRRQATPPGQAALRLHISAGSLNEAEGQQGLAHFVEHMAFNGSTRVPEGEMVRILERLGLAFGADTNASTSFDETIYRLDLPRTDRETLEASLMLLREVAGELTFSPSAVDRERGVILSEERTRDGPAMLAARAASALQFKGQLPPERFPIGETSVLKSVDAAGLRAFYQAWYRPERTVLVAVGDFDPEAMEAQVRKSFSDWTATGPAGVKPDVGKVARRGAEAKVVVDPGLPSAVSASWVAPPDLAADSEGRRRASLQREILFAVLNQRLSDLARGPNPPFIGAAASFSQPFQAQKSAGVYGLARAGQWRPALEAILTETRRIEAFGVRPDEVDRVISDWRAGLTAARTGSGTRTPSALAATVTGLILDGTVVTSPEQDLERFEREVKALDRAALNRLAAEVFKGSGPLVLLTSPTPVEGGESALLEVTRSTLKARVSAGTSAAASAWPYTSFGTPSEVVERRDVVDLDTTLVRFANGVRLTVKPTKFKADQILVQVNVGAGRLGLAPDRPSPEWSGGALVEGGPARISAKDMERALTGKVYSASFGMSDEALVLSGATRAEDLDTQMQVLAAYVSDPGWRPEAFDRYAAVAASIHDQLASTASGVISRDLPSLIRGGDARWAFPSREELAAARLDDLKAAVTPALASGPLEIVIVGDITVDKAIDAAGRTFGGLPQRADPAPLPPGALKVRTPSGGGEAVVRTHKGRADQAVLFTAWPTTGFLEDPRGARANRLLAAVLGLRLTEELREKQGATYSPSADSTQSLEIPGWGYISTVTEIPPDRIAAVTQDIRRIAKDLAGRAPTDDEMARARKPMLESVLQGRETNGYWISILSGVQADPRGLDAVRSLIPTLEGLTAADVQAAARKWLSDDRLWRLEVIPEAGRTRTAP</sequence>
<organism evidence="13 14">
    <name type="scientific">Phenylobacterium parvum</name>
    <dbReference type="NCBI Taxonomy" id="2201350"/>
    <lineage>
        <taxon>Bacteria</taxon>
        <taxon>Pseudomonadati</taxon>
        <taxon>Pseudomonadota</taxon>
        <taxon>Alphaproteobacteria</taxon>
        <taxon>Caulobacterales</taxon>
        <taxon>Caulobacteraceae</taxon>
        <taxon>Phenylobacterium</taxon>
    </lineage>
</organism>
<dbReference type="InterPro" id="IPR011249">
    <property type="entry name" value="Metalloenz_LuxS/M16"/>
</dbReference>
<evidence type="ECO:0000256" key="5">
    <source>
        <dbReference type="ARBA" id="ARBA00022801"/>
    </source>
</evidence>
<dbReference type="InterPro" id="IPR007863">
    <property type="entry name" value="Peptidase_M16_C"/>
</dbReference>
<feature type="domain" description="Peptidase M16 C-terminal" evidence="12">
    <location>
        <begin position="869"/>
        <end position="1036"/>
    </location>
</feature>
<evidence type="ECO:0000313" key="13">
    <source>
        <dbReference type="EMBL" id="AWM77892.1"/>
    </source>
</evidence>
<feature type="compositionally biased region" description="Basic and acidic residues" evidence="9">
    <location>
        <begin position="67"/>
        <end position="90"/>
    </location>
</feature>
<feature type="domain" description="Peptidase M16 C-terminal" evidence="12">
    <location>
        <begin position="381"/>
        <end position="559"/>
    </location>
</feature>
<dbReference type="GO" id="GO:0006508">
    <property type="term" value="P:proteolysis"/>
    <property type="evidence" value="ECO:0007669"/>
    <property type="project" value="UniProtKB-KW"/>
</dbReference>
<feature type="compositionally biased region" description="Basic and acidic residues" evidence="9">
    <location>
        <begin position="27"/>
        <end position="39"/>
    </location>
</feature>
<keyword evidence="10" id="KW-0472">Membrane</keyword>
<dbReference type="Pfam" id="PF05193">
    <property type="entry name" value="Peptidase_M16_C"/>
    <property type="match status" value="2"/>
</dbReference>
<evidence type="ECO:0000256" key="10">
    <source>
        <dbReference type="SAM" id="Phobius"/>
    </source>
</evidence>
<keyword evidence="3" id="KW-0645">Protease</keyword>
<evidence type="ECO:0000256" key="8">
    <source>
        <dbReference type="RuleBase" id="RU004447"/>
    </source>
</evidence>
<feature type="domain" description="Peptidase M16 N-terminal" evidence="11">
    <location>
        <begin position="227"/>
        <end position="341"/>
    </location>
</feature>
<dbReference type="PANTHER" id="PTHR43690:SF17">
    <property type="entry name" value="PROTEIN YHJJ"/>
    <property type="match status" value="1"/>
</dbReference>
<evidence type="ECO:0000256" key="4">
    <source>
        <dbReference type="ARBA" id="ARBA00022723"/>
    </source>
</evidence>
<feature type="region of interest" description="Disordered" evidence="9">
    <location>
        <begin position="1"/>
        <end position="111"/>
    </location>
</feature>
<keyword evidence="6" id="KW-0862">Zinc</keyword>
<dbReference type="SUPFAM" id="SSF63411">
    <property type="entry name" value="LuxS/MPP-like metallohydrolase"/>
    <property type="match status" value="4"/>
</dbReference>
<evidence type="ECO:0000256" key="9">
    <source>
        <dbReference type="SAM" id="MobiDB-lite"/>
    </source>
</evidence>
<keyword evidence="4" id="KW-0479">Metal-binding</keyword>
<name>A0A2Z3HRL8_9CAUL</name>
<evidence type="ECO:0000259" key="11">
    <source>
        <dbReference type="Pfam" id="PF00675"/>
    </source>
</evidence>
<evidence type="ECO:0000256" key="3">
    <source>
        <dbReference type="ARBA" id="ARBA00022670"/>
    </source>
</evidence>
<dbReference type="GO" id="GO:0046872">
    <property type="term" value="F:metal ion binding"/>
    <property type="evidence" value="ECO:0007669"/>
    <property type="project" value="UniProtKB-KW"/>
</dbReference>
<accession>A0A2Z3HRL8</accession>
<dbReference type="InterPro" id="IPR050626">
    <property type="entry name" value="Peptidase_M16"/>
</dbReference>
<keyword evidence="7" id="KW-0482">Metalloprotease</keyword>
<evidence type="ECO:0000313" key="14">
    <source>
        <dbReference type="Proteomes" id="UP000247763"/>
    </source>
</evidence>
<dbReference type="EMBL" id="CP029479">
    <property type="protein sequence ID" value="AWM77892.1"/>
    <property type="molecule type" value="Genomic_DNA"/>
</dbReference>
<reference evidence="14" key="1">
    <citation type="submission" date="2018-05" db="EMBL/GenBank/DDBJ databases">
        <title>Genome sequencing of Phenylobacterium sp. HYN0004.</title>
        <authorList>
            <person name="Yi H."/>
            <person name="Baek C."/>
        </authorList>
    </citation>
    <scope>NUCLEOTIDE SEQUENCE [LARGE SCALE GENOMIC DNA]</scope>
    <source>
        <strain evidence="14">HYN0004</strain>
    </source>
</reference>
<proteinExistence type="inferred from homology"/>
<keyword evidence="5" id="KW-0378">Hydrolase</keyword>
<evidence type="ECO:0000256" key="2">
    <source>
        <dbReference type="ARBA" id="ARBA00007261"/>
    </source>
</evidence>
<dbReference type="OrthoDB" id="9811314at2"/>
<protein>
    <submittedName>
        <fullName evidence="13">Peptidase M16</fullName>
    </submittedName>
</protein>
<dbReference type="PANTHER" id="PTHR43690">
    <property type="entry name" value="NARDILYSIN"/>
    <property type="match status" value="1"/>
</dbReference>
<dbReference type="InterPro" id="IPR011765">
    <property type="entry name" value="Pept_M16_N"/>
</dbReference>
<gene>
    <name evidence="13" type="ORF">HYN04_09045</name>
</gene>
<dbReference type="PROSITE" id="PS00143">
    <property type="entry name" value="INSULINASE"/>
    <property type="match status" value="1"/>
</dbReference>
<evidence type="ECO:0000256" key="1">
    <source>
        <dbReference type="ARBA" id="ARBA00001947"/>
    </source>
</evidence>
<dbReference type="GO" id="GO:0004222">
    <property type="term" value="F:metalloendopeptidase activity"/>
    <property type="evidence" value="ECO:0007669"/>
    <property type="project" value="InterPro"/>
</dbReference>
<keyword evidence="14" id="KW-1185">Reference proteome</keyword>
<feature type="transmembrane region" description="Helical" evidence="10">
    <location>
        <begin position="165"/>
        <end position="185"/>
    </location>
</feature>
<dbReference type="InterPro" id="IPR001431">
    <property type="entry name" value="Pept_M16_Zn_BS"/>
</dbReference>
<evidence type="ECO:0000256" key="6">
    <source>
        <dbReference type="ARBA" id="ARBA00022833"/>
    </source>
</evidence>
<dbReference type="KEGG" id="phb:HYN04_09045"/>
<dbReference type="Gene3D" id="3.30.830.10">
    <property type="entry name" value="Metalloenzyme, LuxS/M16 peptidase-like"/>
    <property type="match status" value="4"/>
</dbReference>